<sequence>MWLTLAQQEKDASGMVVFDPNRLYVITAKEYATLCDIDESVAYKQLKEGIKDIRSYLMEVPESEFLSEEEMEGKAKDRTLLFTVANHSVYSDGEGYIELKLDPIIAPYISNLKT</sequence>
<evidence type="ECO:0000313" key="3">
    <source>
        <dbReference type="EMBL" id="AKT73187.1"/>
    </source>
</evidence>
<reference evidence="3" key="1">
    <citation type="submission" date="2015-06" db="EMBL/GenBank/DDBJ databases">
        <title>Complete cryptic plasmid (pTP33) assembly of Yersinia pestis biovar Medievalis strain I-2638.</title>
        <authorList>
            <person name="Afanas'ev M.V."/>
            <person name="Tokmakova E.G."/>
            <person name="Polovinkina V.S."/>
            <person name="Sidorova E.A."/>
            <person name="Sinkov V.V."/>
            <person name="Balakhonov S.V."/>
        </authorList>
    </citation>
    <scope>NUCLEOTIDE SEQUENCE</scope>
    <source>
        <strain evidence="3">I-2638</strain>
        <plasmid evidence="3">pTP33</plasmid>
    </source>
</reference>
<dbReference type="SUPFAM" id="SSF46785">
    <property type="entry name" value="Winged helix' DNA-binding domain"/>
    <property type="match status" value="1"/>
</dbReference>
<evidence type="ECO:0000256" key="1">
    <source>
        <dbReference type="ARBA" id="ARBA00038283"/>
    </source>
</evidence>
<dbReference type="InterPro" id="IPR036388">
    <property type="entry name" value="WH-like_DNA-bd_sf"/>
</dbReference>
<accession>A0A0K1H0T6</accession>
<dbReference type="InterPro" id="IPR036390">
    <property type="entry name" value="WH_DNA-bd_sf"/>
</dbReference>
<dbReference type="GO" id="GO:0006270">
    <property type="term" value="P:DNA replication initiation"/>
    <property type="evidence" value="ECO:0007669"/>
    <property type="project" value="InterPro"/>
</dbReference>
<proteinExistence type="inferred from homology"/>
<organism evidence="3">
    <name type="scientific">Yersinia pestis</name>
    <dbReference type="NCBI Taxonomy" id="632"/>
    <lineage>
        <taxon>Bacteria</taxon>
        <taxon>Pseudomonadati</taxon>
        <taxon>Pseudomonadota</taxon>
        <taxon>Gammaproteobacteria</taxon>
        <taxon>Enterobacterales</taxon>
        <taxon>Yersiniaceae</taxon>
        <taxon>Yersinia</taxon>
    </lineage>
</organism>
<dbReference type="Pfam" id="PF01051">
    <property type="entry name" value="Rep3_N"/>
    <property type="match status" value="1"/>
</dbReference>
<geneLocation type="plasmid" evidence="3">
    <name>pTP33</name>
</geneLocation>
<evidence type="ECO:0000259" key="2">
    <source>
        <dbReference type="Pfam" id="PF01051"/>
    </source>
</evidence>
<dbReference type="InterPro" id="IPR000525">
    <property type="entry name" value="Initiator_Rep_WH1"/>
</dbReference>
<comment type="similarity">
    <text evidence="1">Belongs to the initiator RepB protein family.</text>
</comment>
<keyword evidence="3" id="KW-0614">Plasmid</keyword>
<feature type="domain" description="Initiator Rep protein WH1" evidence="2">
    <location>
        <begin position="18"/>
        <end position="113"/>
    </location>
</feature>
<protein>
    <recommendedName>
        <fullName evidence="2">Initiator Rep protein WH1 domain-containing protein</fullName>
    </recommendedName>
</protein>
<dbReference type="GO" id="GO:0003887">
    <property type="term" value="F:DNA-directed DNA polymerase activity"/>
    <property type="evidence" value="ECO:0007669"/>
    <property type="project" value="InterPro"/>
</dbReference>
<dbReference type="EMBL" id="KT020860">
    <property type="protein sequence ID" value="AKT73187.1"/>
    <property type="molecule type" value="Genomic_DNA"/>
</dbReference>
<name>A0A0K1H0T6_YERPE</name>
<dbReference type="Gene3D" id="1.10.10.10">
    <property type="entry name" value="Winged helix-like DNA-binding domain superfamily/Winged helix DNA-binding domain"/>
    <property type="match status" value="1"/>
</dbReference>
<dbReference type="AlphaFoldDB" id="A0A0K1H0T6"/>